<accession>A0A840DC56</accession>
<comment type="caution">
    <text evidence="2">The sequence shown here is derived from an EMBL/GenBank/DDBJ whole genome shotgun (WGS) entry which is preliminary data.</text>
</comment>
<organism evidence="2 3">
    <name type="scientific">Bacteroides reticulotermitis</name>
    <dbReference type="NCBI Taxonomy" id="1133319"/>
    <lineage>
        <taxon>Bacteria</taxon>
        <taxon>Pseudomonadati</taxon>
        <taxon>Bacteroidota</taxon>
        <taxon>Bacteroidia</taxon>
        <taxon>Bacteroidales</taxon>
        <taxon>Bacteroidaceae</taxon>
        <taxon>Bacteroides</taxon>
    </lineage>
</organism>
<evidence type="ECO:0000313" key="3">
    <source>
        <dbReference type="Proteomes" id="UP000560658"/>
    </source>
</evidence>
<protein>
    <recommendedName>
        <fullName evidence="1">Shedu protein SduA C-terminal domain-containing protein</fullName>
    </recommendedName>
</protein>
<dbReference type="Proteomes" id="UP000560658">
    <property type="component" value="Unassembled WGS sequence"/>
</dbReference>
<proteinExistence type="predicted"/>
<dbReference type="InterPro" id="IPR025359">
    <property type="entry name" value="SduA_C"/>
</dbReference>
<dbReference type="EMBL" id="JACIER010000024">
    <property type="protein sequence ID" value="MBB4046225.1"/>
    <property type="molecule type" value="Genomic_DNA"/>
</dbReference>
<feature type="domain" description="Shedu protein SduA C-terminal" evidence="1">
    <location>
        <begin position="37"/>
        <end position="185"/>
    </location>
</feature>
<name>A0A840DC56_9BACE</name>
<gene>
    <name evidence="2" type="ORF">GGR06_004056</name>
</gene>
<dbReference type="AlphaFoldDB" id="A0A840DC56"/>
<evidence type="ECO:0000259" key="1">
    <source>
        <dbReference type="Pfam" id="PF14082"/>
    </source>
</evidence>
<reference evidence="2" key="1">
    <citation type="submission" date="2020-08" db="EMBL/GenBank/DDBJ databases">
        <title>Genomic Encyclopedia of Type Strains, Phase IV (KMG-IV): sequencing the most valuable type-strain genomes for metagenomic binning, comparative biology and taxonomic classification.</title>
        <authorList>
            <person name="Goeker M."/>
        </authorList>
    </citation>
    <scope>NUCLEOTIDE SEQUENCE [LARGE SCALE GENOMIC DNA]</scope>
    <source>
        <strain evidence="2">DSM 105720</strain>
    </source>
</reference>
<keyword evidence="3" id="KW-1185">Reference proteome</keyword>
<evidence type="ECO:0000313" key="2">
    <source>
        <dbReference type="EMBL" id="MBB4046225.1"/>
    </source>
</evidence>
<dbReference type="Pfam" id="PF14082">
    <property type="entry name" value="SduA_C"/>
    <property type="match status" value="1"/>
</dbReference>
<sequence>MLQINKKYNWFSLETENSTIMSALVERWKNTLDSNLKESVFHQFIHDHAGFFFGNDNCYLTISKLKLGCDYETDFVNVIDQRSNGIIYELIEIEKPNSKLFTTSGVPAKDLSSAMQQIRDWKRFLIENKAWFKKYLPSQTTRVINNSGVIFTIIIGRRSENALEIEKRNQIANELRINIRSFDYLTDLLERRRFFNDACLDVNSELWLENQIENPFYKAINDSKWRKFCSTKFNWTHFYKNNCEEIIKIRDYNDLIHDFLNSSISVEK</sequence>